<sequence length="119" mass="13416">MSTLTRNTALCGHPECDPFQRRNSILDDEGDVVLYNDCTGVKYMFRDTVCHGLILGRGWTLIREGESEPAATLKHVADRAWTASWPSGRVFLRHDTGYGLIAKVARRLLKPAKCCHEDR</sequence>
<comment type="caution">
    <text evidence="1">The sequence shown here is derived from an EMBL/GenBank/DDBJ whole genome shotgun (WGS) entry which is preliminary data.</text>
</comment>
<dbReference type="RefSeq" id="WP_203775050.1">
    <property type="nucleotide sequence ID" value="NZ_BAAAYJ010000099.1"/>
</dbReference>
<accession>A0A919JLW7</accession>
<keyword evidence="2" id="KW-1185">Reference proteome</keyword>
<name>A0A919JLW7_9ACTN</name>
<organism evidence="1 2">
    <name type="scientific">Actinoplanes nipponensis</name>
    <dbReference type="NCBI Taxonomy" id="135950"/>
    <lineage>
        <taxon>Bacteria</taxon>
        <taxon>Bacillati</taxon>
        <taxon>Actinomycetota</taxon>
        <taxon>Actinomycetes</taxon>
        <taxon>Micromonosporales</taxon>
        <taxon>Micromonosporaceae</taxon>
        <taxon>Actinoplanes</taxon>
    </lineage>
</organism>
<dbReference type="AlphaFoldDB" id="A0A919JLW7"/>
<reference evidence="1" key="1">
    <citation type="submission" date="2021-01" db="EMBL/GenBank/DDBJ databases">
        <title>Whole genome shotgun sequence of Actinoplanes nipponensis NBRC 14063.</title>
        <authorList>
            <person name="Komaki H."/>
            <person name="Tamura T."/>
        </authorList>
    </citation>
    <scope>NUCLEOTIDE SEQUENCE</scope>
    <source>
        <strain evidence="1">NBRC 14063</strain>
    </source>
</reference>
<evidence type="ECO:0000313" key="1">
    <source>
        <dbReference type="EMBL" id="GIE53203.1"/>
    </source>
</evidence>
<proteinExistence type="predicted"/>
<gene>
    <name evidence="1" type="ORF">Ani05nite_67370</name>
</gene>
<dbReference type="EMBL" id="BOMQ01000079">
    <property type="protein sequence ID" value="GIE53203.1"/>
    <property type="molecule type" value="Genomic_DNA"/>
</dbReference>
<dbReference type="Proteomes" id="UP000647172">
    <property type="component" value="Unassembled WGS sequence"/>
</dbReference>
<protein>
    <submittedName>
        <fullName evidence="1">Uncharacterized protein</fullName>
    </submittedName>
</protein>
<evidence type="ECO:0000313" key="2">
    <source>
        <dbReference type="Proteomes" id="UP000647172"/>
    </source>
</evidence>